<protein>
    <recommendedName>
        <fullName evidence="1">non-specific serine/threonine protein kinase</fullName>
        <ecNumber evidence="1">2.7.11.1</ecNumber>
    </recommendedName>
</protein>
<gene>
    <name evidence="8" type="ORF">NB063_27090</name>
</gene>
<dbReference type="InterPro" id="IPR010624">
    <property type="entry name" value="KaiC_dom"/>
</dbReference>
<feature type="domain" description="KaiC" evidence="7">
    <location>
        <begin position="6"/>
        <end position="250"/>
    </location>
</feature>
<keyword evidence="2" id="KW-0597">Phosphoprotein</keyword>
<dbReference type="Proteomes" id="UP001202961">
    <property type="component" value="Unassembled WGS sequence"/>
</dbReference>
<dbReference type="InterPro" id="IPR030665">
    <property type="entry name" value="KaiC"/>
</dbReference>
<dbReference type="Pfam" id="PF06745">
    <property type="entry name" value="ATPase"/>
    <property type="match status" value="2"/>
</dbReference>
<keyword evidence="6" id="KW-0378">Hydrolase</keyword>
<dbReference type="EMBL" id="JAMQBK010000083">
    <property type="protein sequence ID" value="MCM2374300.1"/>
    <property type="molecule type" value="Genomic_DNA"/>
</dbReference>
<evidence type="ECO:0000256" key="4">
    <source>
        <dbReference type="ARBA" id="ARBA00022737"/>
    </source>
</evidence>
<evidence type="ECO:0000259" key="7">
    <source>
        <dbReference type="PROSITE" id="PS51146"/>
    </source>
</evidence>
<dbReference type="RefSeq" id="WP_250932189.1">
    <property type="nucleotide sequence ID" value="NZ_JAMQBK010000083.1"/>
</dbReference>
<dbReference type="InterPro" id="IPR014774">
    <property type="entry name" value="KaiC-like_dom"/>
</dbReference>
<evidence type="ECO:0000256" key="6">
    <source>
        <dbReference type="ARBA" id="ARBA00022801"/>
    </source>
</evidence>
<proteinExistence type="predicted"/>
<dbReference type="InterPro" id="IPR027417">
    <property type="entry name" value="P-loop_NTPase"/>
</dbReference>
<dbReference type="Gene3D" id="3.40.50.300">
    <property type="entry name" value="P-loop containing nucleotide triphosphate hydrolases"/>
    <property type="match status" value="2"/>
</dbReference>
<name>A0ABT0UBZ1_9BACT</name>
<keyword evidence="4" id="KW-0677">Repeat</keyword>
<sequence>MTQPEQQISTGIRTLDDIMHGGFTADRLYLIEGYPGTGKTTLAIQFLLDGVAKGERGLYVSLSETREELEGVAASHGWSLDGIDIHELVDQEKLTQEQAQYTMFEPSEIELGATIEGVLKKIQAIQPRRIAFDSLSEMRLLAQGPLRYRRQILALKQFFVGRGCTTLMLDDKSGGDLATDLNDQQLQSIAHGVIRLEQSLNHYGAERRYLRVIKHRGRDFIGGTHDVLLKRGGMQVFPRKTIENAQWQSSGEDISSGNAELDTLIGGGLMEGTSTLLLGPAGVGKSSTATQFAVAAAERGERAVFFEFEESKHSFLQRSRGLGFDIDRYIDEGLIELRHFASGETAPSEFASQVREAIKTDEQGRKVTVVTIDSLNGFLNSMPHEQFLLIQLNDILQMLGRQGIVSFLITAQHGMLGTGMKTPVDASYMADNVLLFRYFETSGEIRQAISMVKKRTGRHERTIREFALTHNGLQIGRPLTEFHGVLSGTPAFQGKREDLLGRDGTNA</sequence>
<evidence type="ECO:0000256" key="5">
    <source>
        <dbReference type="ARBA" id="ARBA00022777"/>
    </source>
</evidence>
<evidence type="ECO:0000256" key="1">
    <source>
        <dbReference type="ARBA" id="ARBA00012513"/>
    </source>
</evidence>
<dbReference type="PROSITE" id="PS51146">
    <property type="entry name" value="KAIC"/>
    <property type="match status" value="2"/>
</dbReference>
<dbReference type="PANTHER" id="PTHR42926">
    <property type="match status" value="1"/>
</dbReference>
<evidence type="ECO:0000256" key="3">
    <source>
        <dbReference type="ARBA" id="ARBA00022679"/>
    </source>
</evidence>
<dbReference type="InterPro" id="IPR003593">
    <property type="entry name" value="AAA+_ATPase"/>
</dbReference>
<dbReference type="PIRSF" id="PIRSF039117">
    <property type="entry name" value="KaiC"/>
    <property type="match status" value="1"/>
</dbReference>
<feature type="domain" description="KaiC" evidence="7">
    <location>
        <begin position="252"/>
        <end position="489"/>
    </location>
</feature>
<keyword evidence="9" id="KW-1185">Reference proteome</keyword>
<reference evidence="8 9" key="1">
    <citation type="journal article" date="2022" name="Syst. Appl. Microbiol.">
        <title>Rhodopirellula aestuarii sp. nov., a novel member of the genus Rhodopirellula isolated from brackish sediments collected in the Tagus River estuary, Portugal.</title>
        <authorList>
            <person name="Vitorino I.R."/>
            <person name="Klimek D."/>
            <person name="Calusinska M."/>
            <person name="Lobo-da-Cunha A."/>
            <person name="Vasconcelos V."/>
            <person name="Lage O.M."/>
        </authorList>
    </citation>
    <scope>NUCLEOTIDE SEQUENCE [LARGE SCALE GENOMIC DNA]</scope>
    <source>
        <strain evidence="8 9">ICT_H3.1</strain>
    </source>
</reference>
<dbReference type="PANTHER" id="PTHR42926:SF1">
    <property type="entry name" value="CIRCADIAN CLOCK OSCILLATOR PROTEIN KAIC 1"/>
    <property type="match status" value="1"/>
</dbReference>
<comment type="caution">
    <text evidence="8">The sequence shown here is derived from an EMBL/GenBank/DDBJ whole genome shotgun (WGS) entry which is preliminary data.</text>
</comment>
<evidence type="ECO:0000256" key="2">
    <source>
        <dbReference type="ARBA" id="ARBA00022553"/>
    </source>
</evidence>
<dbReference type="SMART" id="SM00382">
    <property type="entry name" value="AAA"/>
    <property type="match status" value="2"/>
</dbReference>
<accession>A0ABT0UBZ1</accession>
<keyword evidence="5" id="KW-0418">Kinase</keyword>
<dbReference type="SUPFAM" id="SSF52540">
    <property type="entry name" value="P-loop containing nucleoside triphosphate hydrolases"/>
    <property type="match status" value="2"/>
</dbReference>
<dbReference type="CDD" id="cd19488">
    <property type="entry name" value="KaiC-like_N"/>
    <property type="match status" value="1"/>
</dbReference>
<dbReference type="EC" id="2.7.11.1" evidence="1"/>
<dbReference type="InterPro" id="IPR051347">
    <property type="entry name" value="Circadian_clock_KaiC-rel"/>
</dbReference>
<evidence type="ECO:0000313" key="9">
    <source>
        <dbReference type="Proteomes" id="UP001202961"/>
    </source>
</evidence>
<keyword evidence="3" id="KW-0808">Transferase</keyword>
<organism evidence="8 9">
    <name type="scientific">Aporhodopirellula aestuarii</name>
    <dbReference type="NCBI Taxonomy" id="2950107"/>
    <lineage>
        <taxon>Bacteria</taxon>
        <taxon>Pseudomonadati</taxon>
        <taxon>Planctomycetota</taxon>
        <taxon>Planctomycetia</taxon>
        <taxon>Pirellulales</taxon>
        <taxon>Pirellulaceae</taxon>
        <taxon>Aporhodopirellula</taxon>
    </lineage>
</organism>
<evidence type="ECO:0000313" key="8">
    <source>
        <dbReference type="EMBL" id="MCM2374300.1"/>
    </source>
</evidence>